<keyword evidence="2" id="KW-1185">Reference proteome</keyword>
<dbReference type="Pfam" id="PF11843">
    <property type="entry name" value="DUF3363"/>
    <property type="match status" value="1"/>
</dbReference>
<organism evidence="1 2">
    <name type="scientific">Bacillus clarus</name>
    <dbReference type="NCBI Taxonomy" id="2338372"/>
    <lineage>
        <taxon>Bacteria</taxon>
        <taxon>Bacillati</taxon>
        <taxon>Bacillota</taxon>
        <taxon>Bacilli</taxon>
        <taxon>Bacillales</taxon>
        <taxon>Bacillaceae</taxon>
        <taxon>Bacillus</taxon>
        <taxon>Bacillus cereus group</taxon>
    </lineage>
</organism>
<accession>A0ABX9KLF8</accession>
<reference evidence="1 2" key="1">
    <citation type="submission" date="2018-08" db="EMBL/GenBank/DDBJ databases">
        <title>Bacillus clarus sp. nov. strain PS00077A.</title>
        <authorList>
            <person name="Mendez Acevedo M."/>
            <person name="Carroll L."/>
            <person name="Mukherjee M."/>
            <person name="Wiedmann M."/>
            <person name="Kovac J."/>
        </authorList>
    </citation>
    <scope>NUCLEOTIDE SEQUENCE [LARGE SCALE GENOMIC DNA]</scope>
    <source>
        <strain evidence="1 2">PS00077A</strain>
    </source>
</reference>
<evidence type="ECO:0000313" key="2">
    <source>
        <dbReference type="Proteomes" id="UP000264294"/>
    </source>
</evidence>
<dbReference type="EMBL" id="QVOD01000198">
    <property type="protein sequence ID" value="RFT60865.1"/>
    <property type="molecule type" value="Genomic_DNA"/>
</dbReference>
<evidence type="ECO:0000313" key="1">
    <source>
        <dbReference type="EMBL" id="RFT60865.1"/>
    </source>
</evidence>
<name>A0ABX9KLF8_9BACI</name>
<dbReference type="Proteomes" id="UP000264294">
    <property type="component" value="Unassembled WGS sequence"/>
</dbReference>
<proteinExistence type="predicted"/>
<sequence>IKEGMRDRARDLITQELGPRTDLDIRRTLERQIESERWTQLDRQLVRDARETGIIDLAPRSDRQPDEFHALKVGRLRRLEVLGLAGQVGHSQWFIKPEAEAVLRELGERGDIIKRMHKALTERGIE</sequence>
<dbReference type="InterPro" id="IPR021795">
    <property type="entry name" value="DUF3363"/>
</dbReference>
<feature type="non-terminal residue" evidence="1">
    <location>
        <position position="126"/>
    </location>
</feature>
<comment type="caution">
    <text evidence="1">The sequence shown here is derived from an EMBL/GenBank/DDBJ whole genome shotgun (WGS) entry which is preliminary data.</text>
</comment>
<gene>
    <name evidence="1" type="ORF">D0U04_30975</name>
</gene>
<protein>
    <submittedName>
        <fullName evidence="1">DUF3363 domain-containing protein</fullName>
    </submittedName>
</protein>
<feature type="non-terminal residue" evidence="1">
    <location>
        <position position="1"/>
    </location>
</feature>